<dbReference type="InterPro" id="IPR023405">
    <property type="entry name" value="Topo_IA_core_domain"/>
</dbReference>
<dbReference type="EC" id="5.6.2.1" evidence="10"/>
<dbReference type="SMART" id="SM00436">
    <property type="entry name" value="TOP1Bc"/>
    <property type="match status" value="1"/>
</dbReference>
<proteinExistence type="inferred from homology"/>
<comment type="function">
    <text evidence="10">Releases the supercoiling and torsional tension of DNA, which is introduced during the DNA replication and transcription, by transiently cleaving and rejoining one strand of the DNA duplex. Introduces a single-strand break via transesterification at a target site in duplex DNA. The scissile phosphodiester is attacked by the catalytic tyrosine of the enzyme, resulting in the formation of a DNA-(5'-phosphotyrosyl)-enzyme intermediate and the expulsion of a 3'-OH DNA strand. The free DNA strand then undergoes passage around the unbroken strand, thus removing DNA supercoils. Finally, in the religation step, the DNA 3'-OH attacks the covalent intermediate to expel the active-site tyrosine and restore the DNA phosphodiester backbone.</text>
</comment>
<dbReference type="Gene3D" id="3.30.65.10">
    <property type="entry name" value="Bacterial Topoisomerase I, domain 1"/>
    <property type="match status" value="2"/>
</dbReference>
<evidence type="ECO:0000256" key="6">
    <source>
        <dbReference type="ARBA" id="ARBA00022842"/>
    </source>
</evidence>
<dbReference type="PRINTS" id="PR00417">
    <property type="entry name" value="PRTPISMRASEI"/>
</dbReference>
<dbReference type="CDD" id="cd00186">
    <property type="entry name" value="TOP1Ac"/>
    <property type="match status" value="1"/>
</dbReference>
<evidence type="ECO:0000259" key="12">
    <source>
        <dbReference type="PROSITE" id="PS52039"/>
    </source>
</evidence>
<dbReference type="Pfam" id="PF01131">
    <property type="entry name" value="Topoisom_bac"/>
    <property type="match status" value="1"/>
</dbReference>
<dbReference type="HAMAP" id="MF_00952">
    <property type="entry name" value="Topoisom_1_prok"/>
    <property type="match status" value="1"/>
</dbReference>
<evidence type="ECO:0000256" key="1">
    <source>
        <dbReference type="ARBA" id="ARBA00000213"/>
    </source>
</evidence>
<feature type="site" description="Interaction with DNA" evidence="10">
    <location>
        <position position="155"/>
    </location>
</feature>
<feature type="domain" description="Toprim" evidence="11">
    <location>
        <begin position="3"/>
        <end position="113"/>
    </location>
</feature>
<dbReference type="InterPro" id="IPR013826">
    <property type="entry name" value="Topo_IA_cen_sub3"/>
</dbReference>
<reference evidence="13" key="1">
    <citation type="submission" date="2020-08" db="EMBL/GenBank/DDBJ databases">
        <title>Genome public.</title>
        <authorList>
            <person name="Liu C."/>
            <person name="Sun Q."/>
        </authorList>
    </citation>
    <scope>NUCLEOTIDE SEQUENCE</scope>
    <source>
        <strain evidence="13">NSJ-44</strain>
    </source>
</reference>
<dbReference type="RefSeq" id="WP_138295971.1">
    <property type="nucleotide sequence ID" value="NZ_JACRSO010000002.1"/>
</dbReference>
<organism evidence="13 14">
    <name type="scientific">Luoshenia tenuis</name>
    <dbReference type="NCBI Taxonomy" id="2763654"/>
    <lineage>
        <taxon>Bacteria</taxon>
        <taxon>Bacillati</taxon>
        <taxon>Bacillota</taxon>
        <taxon>Clostridia</taxon>
        <taxon>Christensenellales</taxon>
        <taxon>Christensenellaceae</taxon>
        <taxon>Luoshenia</taxon>
    </lineage>
</organism>
<dbReference type="Gene3D" id="1.10.460.10">
    <property type="entry name" value="Topoisomerase I, domain 2"/>
    <property type="match status" value="1"/>
</dbReference>
<evidence type="ECO:0000256" key="2">
    <source>
        <dbReference type="ARBA" id="ARBA00009446"/>
    </source>
</evidence>
<dbReference type="AlphaFoldDB" id="A0A926D041"/>
<keyword evidence="7 10" id="KW-0799">Topoisomerase</keyword>
<dbReference type="InterPro" id="IPR028612">
    <property type="entry name" value="Topoisom_1_IA"/>
</dbReference>
<gene>
    <name evidence="10 13" type="primary">topA</name>
    <name evidence="13" type="ORF">H8699_05685</name>
</gene>
<dbReference type="SUPFAM" id="SSF57783">
    <property type="entry name" value="Zinc beta-ribbon"/>
    <property type="match status" value="2"/>
</dbReference>
<dbReference type="NCBIfam" id="TIGR01051">
    <property type="entry name" value="topA_bact"/>
    <property type="match status" value="1"/>
</dbReference>
<dbReference type="PROSITE" id="PS50880">
    <property type="entry name" value="TOPRIM"/>
    <property type="match status" value="1"/>
</dbReference>
<dbReference type="InterPro" id="IPR000380">
    <property type="entry name" value="Topo_IA"/>
</dbReference>
<dbReference type="InterPro" id="IPR023406">
    <property type="entry name" value="Topo_IA_AS"/>
</dbReference>
<dbReference type="GO" id="GO:0005694">
    <property type="term" value="C:chromosome"/>
    <property type="evidence" value="ECO:0007669"/>
    <property type="project" value="InterPro"/>
</dbReference>
<dbReference type="PANTHER" id="PTHR42785">
    <property type="entry name" value="DNA TOPOISOMERASE, TYPE IA, CORE"/>
    <property type="match status" value="1"/>
</dbReference>
<feature type="site" description="Interaction with DNA" evidence="10">
    <location>
        <position position="143"/>
    </location>
</feature>
<evidence type="ECO:0000256" key="3">
    <source>
        <dbReference type="ARBA" id="ARBA00022723"/>
    </source>
</evidence>
<dbReference type="InterPro" id="IPR003602">
    <property type="entry name" value="Topo_IA_DNA-bd_dom"/>
</dbReference>
<dbReference type="InterPro" id="IPR034149">
    <property type="entry name" value="TOPRIM_TopoI"/>
</dbReference>
<keyword evidence="3" id="KW-0479">Metal-binding</keyword>
<keyword evidence="4" id="KW-0863">Zinc-finger</keyword>
<evidence type="ECO:0000256" key="9">
    <source>
        <dbReference type="ARBA" id="ARBA00023235"/>
    </source>
</evidence>
<comment type="subunit">
    <text evidence="10">Monomer.</text>
</comment>
<evidence type="ECO:0000313" key="13">
    <source>
        <dbReference type="EMBL" id="MBC8528912.1"/>
    </source>
</evidence>
<dbReference type="InterPro" id="IPR003601">
    <property type="entry name" value="Topo_IA_2"/>
</dbReference>
<keyword evidence="6" id="KW-0460">Magnesium</keyword>
<dbReference type="GO" id="GO:0003677">
    <property type="term" value="F:DNA binding"/>
    <property type="evidence" value="ECO:0007669"/>
    <property type="project" value="UniProtKB-KW"/>
</dbReference>
<dbReference type="GO" id="GO:0003917">
    <property type="term" value="F:DNA topoisomerase type I (single strand cut, ATP-independent) activity"/>
    <property type="evidence" value="ECO:0007669"/>
    <property type="project" value="UniProtKB-UniRule"/>
</dbReference>
<dbReference type="InterPro" id="IPR006171">
    <property type="entry name" value="TOPRIM_dom"/>
</dbReference>
<dbReference type="InterPro" id="IPR005733">
    <property type="entry name" value="TopoI_bac-type"/>
</dbReference>
<dbReference type="Gene3D" id="2.70.20.10">
    <property type="entry name" value="Topoisomerase I, domain 3"/>
    <property type="match status" value="1"/>
</dbReference>
<dbReference type="SUPFAM" id="SSF56712">
    <property type="entry name" value="Prokaryotic type I DNA topoisomerase"/>
    <property type="match status" value="1"/>
</dbReference>
<dbReference type="GO" id="GO:0008270">
    <property type="term" value="F:zinc ion binding"/>
    <property type="evidence" value="ECO:0007669"/>
    <property type="project" value="UniProtKB-KW"/>
</dbReference>
<keyword evidence="14" id="KW-1185">Reference proteome</keyword>
<dbReference type="Proteomes" id="UP000654279">
    <property type="component" value="Unassembled WGS sequence"/>
</dbReference>
<feature type="region of interest" description="Interaction with DNA" evidence="10">
    <location>
        <begin position="163"/>
        <end position="168"/>
    </location>
</feature>
<evidence type="ECO:0000256" key="4">
    <source>
        <dbReference type="ARBA" id="ARBA00022771"/>
    </source>
</evidence>
<dbReference type="InterPro" id="IPR013824">
    <property type="entry name" value="Topo_IA_cen_sub1"/>
</dbReference>
<dbReference type="PROSITE" id="PS52039">
    <property type="entry name" value="TOPO_IA_2"/>
    <property type="match status" value="1"/>
</dbReference>
<feature type="site" description="Interaction with DNA" evidence="10">
    <location>
        <position position="140"/>
    </location>
</feature>
<comment type="caution">
    <text evidence="13">The sequence shown here is derived from an EMBL/GenBank/DDBJ whole genome shotgun (WGS) entry which is preliminary data.</text>
</comment>
<dbReference type="SMART" id="SM00493">
    <property type="entry name" value="TOPRIM"/>
    <property type="match status" value="1"/>
</dbReference>
<dbReference type="Pfam" id="PF01396">
    <property type="entry name" value="Zn_ribbon_Top1"/>
    <property type="match status" value="3"/>
</dbReference>
<feature type="site" description="Interaction with DNA" evidence="10">
    <location>
        <position position="139"/>
    </location>
</feature>
<protein>
    <recommendedName>
        <fullName evidence="10">DNA topoisomerase 1</fullName>
        <ecNumber evidence="10">5.6.2.1</ecNumber>
    </recommendedName>
    <alternativeName>
        <fullName evidence="10">DNA topoisomerase I</fullName>
    </alternativeName>
</protein>
<keyword evidence="8 10" id="KW-0238">DNA-binding</keyword>
<accession>A0A926D041</accession>
<feature type="site" description="Interaction with DNA" evidence="10">
    <location>
        <position position="302"/>
    </location>
</feature>
<dbReference type="InterPro" id="IPR013497">
    <property type="entry name" value="Topo_IA_cen"/>
</dbReference>
<name>A0A926D041_9FIRM</name>
<comment type="similarity">
    <text evidence="2 10">Belongs to the type IA topoisomerase family.</text>
</comment>
<dbReference type="SMART" id="SM00437">
    <property type="entry name" value="TOP1Ac"/>
    <property type="match status" value="1"/>
</dbReference>
<evidence type="ECO:0000259" key="11">
    <source>
        <dbReference type="PROSITE" id="PS50880"/>
    </source>
</evidence>
<sequence>MADKLVIVESPAKAKTISKFLGHGYTVEASNGHVRDLPKSQTGVDIEHNYEPKYITIRGHGEIVEKLKKKAKSAKAIYLATDPDREGEAISWHLAHLLKMDDKAPCRIEFHEITKQAVKSAIKNPRQININLVDAQQARRVVDRLVGYSISPLLWEKVRKRLSAGRVQSVATRMICDREAEINAFQPKEYWTVIAKLHQEGKKAFFHARLVTYKGKRIDEITAEIAAEAKERLQQAEFSVDGVRKGEKRKNPPAPFTTSTLQQEAARKLSFTTKRTMMVAQQLYEGVDVKGQGTIGLVTYIRTDSTRISTEAQEAAKEYLMDKYGAEYVPETFNQFKGRRGAQDAHEAIRPTVMSNHPDLVKESLTSEQYKLYKLIYTRFLASQMTPTRFETMTATIGAGDYGFRFSGAKMSFPGFSAVYAVEADEADAQDESKLFNLHQGEKLQLEELDAAQHFTEPPARYSEASLVRALEEKGIGRPSTYAPIISTILERGYVRRENKMLAPTELGNIINDIMMRYFSSVVDIAFTAQMEDNLDHVEEGDMSWQSVVDEFYQPFSKSLAHAQEAMEKIEVKDEVSDVTCEKCGAKMVYKIGRFGKFLACPNYPQCKNTRPIVQELEVPCPKCGSKLVVRRSKRGRTFYGCEKYPECDFVSWNMPVKEKCPECGGYMVLRKRNGVNIHQCANEECGYSHNADAPQPS</sequence>
<dbReference type="PANTHER" id="PTHR42785:SF1">
    <property type="entry name" value="DNA TOPOISOMERASE"/>
    <property type="match status" value="1"/>
</dbReference>
<feature type="site" description="Interaction with DNA" evidence="10">
    <location>
        <position position="148"/>
    </location>
</feature>
<dbReference type="EMBL" id="JACRSO010000002">
    <property type="protein sequence ID" value="MBC8528912.1"/>
    <property type="molecule type" value="Genomic_DNA"/>
</dbReference>
<evidence type="ECO:0000313" key="14">
    <source>
        <dbReference type="Proteomes" id="UP000654279"/>
    </source>
</evidence>
<comment type="catalytic activity">
    <reaction evidence="1 10">
        <text>ATP-independent breakage of single-stranded DNA, followed by passage and rejoining.</text>
        <dbReference type="EC" id="5.6.2.1"/>
    </reaction>
</comment>
<dbReference type="Gene3D" id="3.40.50.140">
    <property type="match status" value="1"/>
</dbReference>
<feature type="active site" description="O-(5'-phospho-DNA)-tyrosine intermediate" evidence="10">
    <location>
        <position position="300"/>
    </location>
</feature>
<dbReference type="InterPro" id="IPR013825">
    <property type="entry name" value="Topo_IA_cen_sub2"/>
</dbReference>
<feature type="domain" description="Topo IA-type catalytic" evidence="12">
    <location>
        <begin position="129"/>
        <end position="560"/>
    </location>
</feature>
<dbReference type="CDD" id="cd03363">
    <property type="entry name" value="TOPRIM_TopoIA_TopoI"/>
    <property type="match status" value="1"/>
</dbReference>
<feature type="site" description="Interaction with DNA" evidence="10">
    <location>
        <position position="33"/>
    </location>
</feature>
<dbReference type="Gene3D" id="1.10.290.10">
    <property type="entry name" value="Topoisomerase I, domain 4"/>
    <property type="match status" value="1"/>
</dbReference>
<dbReference type="GO" id="GO:0006265">
    <property type="term" value="P:DNA topological change"/>
    <property type="evidence" value="ECO:0007669"/>
    <property type="project" value="UniProtKB-UniRule"/>
</dbReference>
<feature type="site" description="Interaction with DNA" evidence="10">
    <location>
        <position position="492"/>
    </location>
</feature>
<evidence type="ECO:0000256" key="10">
    <source>
        <dbReference type="HAMAP-Rule" id="MF_00952"/>
    </source>
</evidence>
<keyword evidence="9 10" id="KW-0413">Isomerase</keyword>
<evidence type="ECO:0000256" key="8">
    <source>
        <dbReference type="ARBA" id="ARBA00023125"/>
    </source>
</evidence>
<dbReference type="InterPro" id="IPR013498">
    <property type="entry name" value="Topo_IA_Znf"/>
</dbReference>
<dbReference type="Pfam" id="PF01751">
    <property type="entry name" value="Toprim"/>
    <property type="match status" value="1"/>
</dbReference>
<keyword evidence="5" id="KW-0862">Zinc</keyword>
<evidence type="ECO:0000256" key="5">
    <source>
        <dbReference type="ARBA" id="ARBA00022833"/>
    </source>
</evidence>
<dbReference type="PROSITE" id="PS00396">
    <property type="entry name" value="TOPO_IA_1"/>
    <property type="match status" value="1"/>
</dbReference>
<evidence type="ECO:0000256" key="7">
    <source>
        <dbReference type="ARBA" id="ARBA00023029"/>
    </source>
</evidence>